<feature type="non-terminal residue" evidence="1">
    <location>
        <position position="1"/>
    </location>
</feature>
<comment type="caution">
    <text evidence="1">The sequence shown here is derived from an EMBL/GenBank/DDBJ whole genome shotgun (WGS) entry which is preliminary data.</text>
</comment>
<gene>
    <name evidence="1" type="ORF">S01H1_20734</name>
</gene>
<proteinExistence type="predicted"/>
<accession>X0ULQ3</accession>
<organism evidence="1">
    <name type="scientific">marine sediment metagenome</name>
    <dbReference type="NCBI Taxonomy" id="412755"/>
    <lineage>
        <taxon>unclassified sequences</taxon>
        <taxon>metagenomes</taxon>
        <taxon>ecological metagenomes</taxon>
    </lineage>
</organism>
<protein>
    <submittedName>
        <fullName evidence="1">Uncharacterized protein</fullName>
    </submittedName>
</protein>
<name>X0ULQ3_9ZZZZ</name>
<sequence length="122" mass="13912">DWMFLWSPRYKAIIGIRKPKDAKKLSKVSRTGGGAKMFERFASRPAESTSEIEIPEVKLIKLGKAEHIVYRSDKWSQKRKTTDYIHEFKSGVALYCGPTLKKPEVFICFGGKLTCTERGLVN</sequence>
<dbReference type="AlphaFoldDB" id="X0ULQ3"/>
<dbReference type="EMBL" id="BARS01011393">
    <property type="protein sequence ID" value="GAF89410.1"/>
    <property type="molecule type" value="Genomic_DNA"/>
</dbReference>
<reference evidence="1" key="1">
    <citation type="journal article" date="2014" name="Front. Microbiol.">
        <title>High frequency of phylogenetically diverse reductive dehalogenase-homologous genes in deep subseafloor sedimentary metagenomes.</title>
        <authorList>
            <person name="Kawai M."/>
            <person name="Futagami T."/>
            <person name="Toyoda A."/>
            <person name="Takaki Y."/>
            <person name="Nishi S."/>
            <person name="Hori S."/>
            <person name="Arai W."/>
            <person name="Tsubouchi T."/>
            <person name="Morono Y."/>
            <person name="Uchiyama I."/>
            <person name="Ito T."/>
            <person name="Fujiyama A."/>
            <person name="Inagaki F."/>
            <person name="Takami H."/>
        </authorList>
    </citation>
    <scope>NUCLEOTIDE SEQUENCE</scope>
    <source>
        <strain evidence="1">Expedition CK06-06</strain>
    </source>
</reference>
<evidence type="ECO:0000313" key="1">
    <source>
        <dbReference type="EMBL" id="GAF89410.1"/>
    </source>
</evidence>